<protein>
    <submittedName>
        <fullName evidence="3">2-oxoglutarate-Fe(II)-dependent oxygenase superfamily protein</fullName>
    </submittedName>
</protein>
<dbReference type="SUPFAM" id="SSF51197">
    <property type="entry name" value="Clavaminate synthase-like"/>
    <property type="match status" value="1"/>
</dbReference>
<reference evidence="3 4" key="1">
    <citation type="submission" date="2019-03" db="EMBL/GenBank/DDBJ databases">
        <title>Genomic Encyclopedia of Type Strains, Phase IV (KMG-IV): sequencing the most valuable type-strain genomes for metagenomic binning, comparative biology and taxonomic classification.</title>
        <authorList>
            <person name="Goeker M."/>
        </authorList>
    </citation>
    <scope>NUCLEOTIDE SEQUENCE [LARGE SCALE GENOMIC DNA]</scope>
    <source>
        <strain evidence="3 4">DSM 24830</strain>
    </source>
</reference>
<feature type="domain" description="Fe2OG dioxygenase" evidence="2">
    <location>
        <begin position="131"/>
        <end position="240"/>
    </location>
</feature>
<keyword evidence="1" id="KW-0560">Oxidoreductase</keyword>
<dbReference type="InterPro" id="IPR005123">
    <property type="entry name" value="Oxoglu/Fe-dep_dioxygenase_dom"/>
</dbReference>
<dbReference type="GO" id="GO:0046872">
    <property type="term" value="F:metal ion binding"/>
    <property type="evidence" value="ECO:0007669"/>
    <property type="project" value="UniProtKB-KW"/>
</dbReference>
<dbReference type="RefSeq" id="WP_207907106.1">
    <property type="nucleotide sequence ID" value="NZ_BAAAFU010000001.1"/>
</dbReference>
<sequence length="260" mass="29482">MKLEEIIDLNRYLIMDDAFKEQSRQRVANKGALAMPGFLTEAALNAIREEGEQKQDQAFFSRQLHNVYLTEKNPEYPDDHAFNRQVESSKGCITDDIVGKESKLRVLYNSTLFKDFLSYVFGEDALYPYADPLSSINLHYAKTGQELGWHFDNSSFAITLMIQPTEKGGQFEYIKEVRDADAGEMNFDAVNDVLDGKVTPKQLSMDAGALVLFRGRNAIHRVTPNEGERTRMLVVLAYNSQPNIALSESARMTFYGKLVE</sequence>
<evidence type="ECO:0000313" key="4">
    <source>
        <dbReference type="Proteomes" id="UP000294887"/>
    </source>
</evidence>
<comment type="similarity">
    <text evidence="1">Belongs to the iron/ascorbate-dependent oxidoreductase family.</text>
</comment>
<accession>A0A4R1EYE4</accession>
<gene>
    <name evidence="3" type="ORF">EV695_3058</name>
</gene>
<dbReference type="GO" id="GO:0016491">
    <property type="term" value="F:oxidoreductase activity"/>
    <property type="evidence" value="ECO:0007669"/>
    <property type="project" value="UniProtKB-KW"/>
</dbReference>
<organism evidence="3 4">
    <name type="scientific">Cocleimonas flava</name>
    <dbReference type="NCBI Taxonomy" id="634765"/>
    <lineage>
        <taxon>Bacteria</taxon>
        <taxon>Pseudomonadati</taxon>
        <taxon>Pseudomonadota</taxon>
        <taxon>Gammaproteobacteria</taxon>
        <taxon>Thiotrichales</taxon>
        <taxon>Thiotrichaceae</taxon>
        <taxon>Cocleimonas</taxon>
    </lineage>
</organism>
<name>A0A4R1EYE4_9GAMM</name>
<evidence type="ECO:0000256" key="1">
    <source>
        <dbReference type="RuleBase" id="RU003682"/>
    </source>
</evidence>
<dbReference type="AlphaFoldDB" id="A0A4R1EYE4"/>
<keyword evidence="1" id="KW-0479">Metal-binding</keyword>
<keyword evidence="4" id="KW-1185">Reference proteome</keyword>
<proteinExistence type="inferred from homology"/>
<dbReference type="PROSITE" id="PS51471">
    <property type="entry name" value="FE2OG_OXY"/>
    <property type="match status" value="1"/>
</dbReference>
<dbReference type="Pfam" id="PF23169">
    <property type="entry name" value="HalD"/>
    <property type="match status" value="1"/>
</dbReference>
<evidence type="ECO:0000313" key="3">
    <source>
        <dbReference type="EMBL" id="TCJ85092.1"/>
    </source>
</evidence>
<dbReference type="Gene3D" id="2.60.120.620">
    <property type="entry name" value="q2cbj1_9rhob like domain"/>
    <property type="match status" value="1"/>
</dbReference>
<dbReference type="EMBL" id="SMFQ01000004">
    <property type="protein sequence ID" value="TCJ85092.1"/>
    <property type="molecule type" value="Genomic_DNA"/>
</dbReference>
<comment type="caution">
    <text evidence="3">The sequence shown here is derived from an EMBL/GenBank/DDBJ whole genome shotgun (WGS) entry which is preliminary data.</text>
</comment>
<dbReference type="Proteomes" id="UP000294887">
    <property type="component" value="Unassembled WGS sequence"/>
</dbReference>
<dbReference type="InterPro" id="IPR056470">
    <property type="entry name" value="BesD/HalB-like"/>
</dbReference>
<evidence type="ECO:0000259" key="2">
    <source>
        <dbReference type="PROSITE" id="PS51471"/>
    </source>
</evidence>
<keyword evidence="1" id="KW-0408">Iron</keyword>